<accession>A0AAV8X8D6</accession>
<organism evidence="3 4">
    <name type="scientific">Rhamnusium bicolor</name>
    <dbReference type="NCBI Taxonomy" id="1586634"/>
    <lineage>
        <taxon>Eukaryota</taxon>
        <taxon>Metazoa</taxon>
        <taxon>Ecdysozoa</taxon>
        <taxon>Arthropoda</taxon>
        <taxon>Hexapoda</taxon>
        <taxon>Insecta</taxon>
        <taxon>Pterygota</taxon>
        <taxon>Neoptera</taxon>
        <taxon>Endopterygota</taxon>
        <taxon>Coleoptera</taxon>
        <taxon>Polyphaga</taxon>
        <taxon>Cucujiformia</taxon>
        <taxon>Chrysomeloidea</taxon>
        <taxon>Cerambycidae</taxon>
        <taxon>Lepturinae</taxon>
        <taxon>Rhagiini</taxon>
        <taxon>Rhamnusium</taxon>
    </lineage>
</organism>
<dbReference type="InterPro" id="IPR002634">
    <property type="entry name" value="BolA"/>
</dbReference>
<dbReference type="SUPFAM" id="SSF82657">
    <property type="entry name" value="BolA-like"/>
    <property type="match status" value="1"/>
</dbReference>
<evidence type="ECO:0000313" key="4">
    <source>
        <dbReference type="Proteomes" id="UP001162156"/>
    </source>
</evidence>
<dbReference type="PIRSF" id="PIRSF003113">
    <property type="entry name" value="BolA"/>
    <property type="match status" value="1"/>
</dbReference>
<gene>
    <name evidence="3" type="ORF">NQ314_013172</name>
</gene>
<reference evidence="3" key="1">
    <citation type="journal article" date="2023" name="Insect Mol. Biol.">
        <title>Genome sequencing provides insights into the evolution of gene families encoding plant cell wall-degrading enzymes in longhorned beetles.</title>
        <authorList>
            <person name="Shin N.R."/>
            <person name="Okamura Y."/>
            <person name="Kirsch R."/>
            <person name="Pauchet Y."/>
        </authorList>
    </citation>
    <scope>NUCLEOTIDE SEQUENCE</scope>
    <source>
        <strain evidence="3">RBIC_L_NR</strain>
    </source>
</reference>
<dbReference type="InterPro" id="IPR052275">
    <property type="entry name" value="Mt_Fe-S_assembly_factor"/>
</dbReference>
<evidence type="ECO:0000313" key="3">
    <source>
        <dbReference type="EMBL" id="KAJ8934892.1"/>
    </source>
</evidence>
<dbReference type="Proteomes" id="UP001162156">
    <property type="component" value="Unassembled WGS sequence"/>
</dbReference>
<comment type="similarity">
    <text evidence="1 2">Belongs to the BolA/IbaG family.</text>
</comment>
<dbReference type="Pfam" id="PF01722">
    <property type="entry name" value="BolA"/>
    <property type="match status" value="1"/>
</dbReference>
<protein>
    <recommendedName>
        <fullName evidence="5">Bola-like protein</fullName>
    </recommendedName>
</protein>
<dbReference type="Gene3D" id="3.30.300.90">
    <property type="entry name" value="BolA-like"/>
    <property type="match status" value="1"/>
</dbReference>
<keyword evidence="4" id="KW-1185">Reference proteome</keyword>
<dbReference type="GO" id="GO:0005759">
    <property type="term" value="C:mitochondrial matrix"/>
    <property type="evidence" value="ECO:0007669"/>
    <property type="project" value="TreeGrafter"/>
</dbReference>
<dbReference type="InterPro" id="IPR036065">
    <property type="entry name" value="BolA-like_sf"/>
</dbReference>
<evidence type="ECO:0000256" key="1">
    <source>
        <dbReference type="ARBA" id="ARBA00005578"/>
    </source>
</evidence>
<comment type="caution">
    <text evidence="3">The sequence shown here is derived from an EMBL/GenBank/DDBJ whole genome shotgun (WGS) entry which is preliminary data.</text>
</comment>
<name>A0AAV8X8D6_9CUCU</name>
<evidence type="ECO:0000256" key="2">
    <source>
        <dbReference type="RuleBase" id="RU003860"/>
    </source>
</evidence>
<dbReference type="PANTHER" id="PTHR46188">
    <property type="entry name" value="BOLA-LIKE PROTEIN 3"/>
    <property type="match status" value="1"/>
</dbReference>
<dbReference type="AlphaFoldDB" id="A0AAV8X8D6"/>
<dbReference type="EMBL" id="JANEYF010003657">
    <property type="protein sequence ID" value="KAJ8934892.1"/>
    <property type="molecule type" value="Genomic_DNA"/>
</dbReference>
<evidence type="ECO:0008006" key="5">
    <source>
        <dbReference type="Google" id="ProtNLM"/>
    </source>
</evidence>
<dbReference type="PANTHER" id="PTHR46188:SF1">
    <property type="entry name" value="BOLA-LIKE PROTEIN 3"/>
    <property type="match status" value="1"/>
</dbReference>
<sequence>MYSFLKKSEYSQGSGPVTQAEITNKLRQEFPQATRISVEDTSGGCGAMFNISIVTSEFKGLSVMKQHRLVYDILKEQIKNIHGLHLETRVPK</sequence>
<proteinExistence type="inferred from homology"/>